<proteinExistence type="predicted"/>
<evidence type="ECO:0008006" key="3">
    <source>
        <dbReference type="Google" id="ProtNLM"/>
    </source>
</evidence>
<accession>A0A1C0Y8P4</accession>
<dbReference type="PANTHER" id="PTHR39180:SF2">
    <property type="entry name" value="DUF1641 DOMAIN-CONTAINING PROTEIN"/>
    <property type="match status" value="1"/>
</dbReference>
<reference evidence="1 2" key="1">
    <citation type="submission" date="2016-07" db="EMBL/GenBank/DDBJ databases">
        <title>Caryophanon tenue genome sequencing.</title>
        <authorList>
            <person name="Verma A."/>
            <person name="Pal Y."/>
            <person name="Krishnamurthi S."/>
        </authorList>
    </citation>
    <scope>NUCLEOTIDE SEQUENCE [LARGE SCALE GENOMIC DNA]</scope>
    <source>
        <strain evidence="1 2">DSM 14152</strain>
    </source>
</reference>
<organism evidence="1 2">
    <name type="scientific">Caryophanon tenue</name>
    <dbReference type="NCBI Taxonomy" id="33978"/>
    <lineage>
        <taxon>Bacteria</taxon>
        <taxon>Bacillati</taxon>
        <taxon>Bacillota</taxon>
        <taxon>Bacilli</taxon>
        <taxon>Bacillales</taxon>
        <taxon>Caryophanaceae</taxon>
        <taxon>Caryophanon</taxon>
    </lineage>
</organism>
<sequence length="141" mass="15493">MSETKNQQVEVSVTPEQLDVLDQLLKPEVQASLTTLVDNLPKLAEMTTLLTKSYEFAQAVATDETLKNDTVSAVTEMAAPVVGTAKSLAQTAIEAKDRADESQETIGIFGLMKMLKDPQVQNAFRFFNAFLQVNAERQANK</sequence>
<dbReference type="Proteomes" id="UP000093199">
    <property type="component" value="Unassembled WGS sequence"/>
</dbReference>
<dbReference type="InterPro" id="IPR012440">
    <property type="entry name" value="DUF1641"/>
</dbReference>
<gene>
    <name evidence="1" type="ORF">A6M13_04440</name>
</gene>
<comment type="caution">
    <text evidence="1">The sequence shown here is derived from an EMBL/GenBank/DDBJ whole genome shotgun (WGS) entry which is preliminary data.</text>
</comment>
<dbReference type="PANTHER" id="PTHR39180">
    <property type="match status" value="1"/>
</dbReference>
<name>A0A1C0Y8P4_9BACL</name>
<dbReference type="RefSeq" id="WP_066546797.1">
    <property type="nucleotide sequence ID" value="NZ_MASJ01000034.1"/>
</dbReference>
<evidence type="ECO:0000313" key="1">
    <source>
        <dbReference type="EMBL" id="OCS83537.1"/>
    </source>
</evidence>
<evidence type="ECO:0000313" key="2">
    <source>
        <dbReference type="Proteomes" id="UP000093199"/>
    </source>
</evidence>
<protein>
    <recommendedName>
        <fullName evidence="3">DUF1641 domain-containing protein</fullName>
    </recommendedName>
</protein>
<keyword evidence="2" id="KW-1185">Reference proteome</keyword>
<dbReference type="EMBL" id="MASJ01000034">
    <property type="protein sequence ID" value="OCS83537.1"/>
    <property type="molecule type" value="Genomic_DNA"/>
</dbReference>
<dbReference type="AlphaFoldDB" id="A0A1C0Y8P4"/>
<dbReference type="Pfam" id="PF07849">
    <property type="entry name" value="DUF1641"/>
    <property type="match status" value="1"/>
</dbReference>
<dbReference type="OrthoDB" id="2374761at2"/>